<dbReference type="EMBL" id="HG739146">
    <property type="protein sequence ID" value="CDP12098.1"/>
    <property type="molecule type" value="Genomic_DNA"/>
</dbReference>
<accession>A0A068UWT1</accession>
<keyword evidence="1" id="KW-0812">Transmembrane</keyword>
<dbReference type="Gramene" id="CDP12098">
    <property type="protein sequence ID" value="CDP12098"/>
    <property type="gene ID" value="GSCOC_T00035480001"/>
</dbReference>
<feature type="transmembrane region" description="Helical" evidence="1">
    <location>
        <begin position="28"/>
        <end position="54"/>
    </location>
</feature>
<evidence type="ECO:0000313" key="3">
    <source>
        <dbReference type="Proteomes" id="UP000295252"/>
    </source>
</evidence>
<keyword evidence="1" id="KW-0472">Membrane</keyword>
<keyword evidence="1" id="KW-1133">Transmembrane helix</keyword>
<sequence>MIDYSRELQLHDIHLAWEINYANICSFIYIYIYIYIYSYFTLFIFLCLFIYLFYLPLLPMPSLIPYSTLHGQEIELKII</sequence>
<dbReference type="Proteomes" id="UP000295252">
    <property type="component" value="Chromosome X"/>
</dbReference>
<proteinExistence type="predicted"/>
<keyword evidence="3" id="KW-1185">Reference proteome</keyword>
<evidence type="ECO:0000256" key="1">
    <source>
        <dbReference type="SAM" id="Phobius"/>
    </source>
</evidence>
<protein>
    <submittedName>
        <fullName evidence="2">Uncharacterized protein</fullName>
    </submittedName>
</protein>
<organism evidence="2 3">
    <name type="scientific">Coffea canephora</name>
    <name type="common">Robusta coffee</name>
    <dbReference type="NCBI Taxonomy" id="49390"/>
    <lineage>
        <taxon>Eukaryota</taxon>
        <taxon>Viridiplantae</taxon>
        <taxon>Streptophyta</taxon>
        <taxon>Embryophyta</taxon>
        <taxon>Tracheophyta</taxon>
        <taxon>Spermatophyta</taxon>
        <taxon>Magnoliopsida</taxon>
        <taxon>eudicotyledons</taxon>
        <taxon>Gunneridae</taxon>
        <taxon>Pentapetalae</taxon>
        <taxon>asterids</taxon>
        <taxon>lamiids</taxon>
        <taxon>Gentianales</taxon>
        <taxon>Rubiaceae</taxon>
        <taxon>Ixoroideae</taxon>
        <taxon>Gardenieae complex</taxon>
        <taxon>Bertiereae - Coffeeae clade</taxon>
        <taxon>Coffeeae</taxon>
        <taxon>Coffea</taxon>
    </lineage>
</organism>
<gene>
    <name evidence="2" type="ORF">GSCOC_T00035480001</name>
</gene>
<name>A0A068UWT1_COFCA</name>
<dbReference type="InParanoid" id="A0A068UWT1"/>
<reference evidence="3" key="1">
    <citation type="journal article" date="2014" name="Science">
        <title>The coffee genome provides insight into the convergent evolution of caffeine biosynthesis.</title>
        <authorList>
            <person name="Denoeud F."/>
            <person name="Carretero-Paulet L."/>
            <person name="Dereeper A."/>
            <person name="Droc G."/>
            <person name="Guyot R."/>
            <person name="Pietrella M."/>
            <person name="Zheng C."/>
            <person name="Alberti A."/>
            <person name="Anthony F."/>
            <person name="Aprea G."/>
            <person name="Aury J.M."/>
            <person name="Bento P."/>
            <person name="Bernard M."/>
            <person name="Bocs S."/>
            <person name="Campa C."/>
            <person name="Cenci A."/>
            <person name="Combes M.C."/>
            <person name="Crouzillat D."/>
            <person name="Da Silva C."/>
            <person name="Daddiego L."/>
            <person name="De Bellis F."/>
            <person name="Dussert S."/>
            <person name="Garsmeur O."/>
            <person name="Gayraud T."/>
            <person name="Guignon V."/>
            <person name="Jahn K."/>
            <person name="Jamilloux V."/>
            <person name="Joet T."/>
            <person name="Labadie K."/>
            <person name="Lan T."/>
            <person name="Leclercq J."/>
            <person name="Lepelley M."/>
            <person name="Leroy T."/>
            <person name="Li L.T."/>
            <person name="Librado P."/>
            <person name="Lopez L."/>
            <person name="Munoz A."/>
            <person name="Noel B."/>
            <person name="Pallavicini A."/>
            <person name="Perrotta G."/>
            <person name="Poncet V."/>
            <person name="Pot D."/>
            <person name="Priyono X."/>
            <person name="Rigoreau M."/>
            <person name="Rouard M."/>
            <person name="Rozas J."/>
            <person name="Tranchant-Dubreuil C."/>
            <person name="VanBuren R."/>
            <person name="Zhang Q."/>
            <person name="Andrade A.C."/>
            <person name="Argout X."/>
            <person name="Bertrand B."/>
            <person name="de Kochko A."/>
            <person name="Graziosi G."/>
            <person name="Henry R.J."/>
            <person name="Jayarama X."/>
            <person name="Ming R."/>
            <person name="Nagai C."/>
            <person name="Rounsley S."/>
            <person name="Sankoff D."/>
            <person name="Giuliano G."/>
            <person name="Albert V.A."/>
            <person name="Wincker P."/>
            <person name="Lashermes P."/>
        </authorList>
    </citation>
    <scope>NUCLEOTIDE SEQUENCE [LARGE SCALE GENOMIC DNA]</scope>
    <source>
        <strain evidence="3">cv. DH200-94</strain>
    </source>
</reference>
<dbReference type="AlphaFoldDB" id="A0A068UWT1"/>
<evidence type="ECO:0000313" key="2">
    <source>
        <dbReference type="EMBL" id="CDP12098.1"/>
    </source>
</evidence>